<dbReference type="SMART" id="SM00079">
    <property type="entry name" value="PBPe"/>
    <property type="match status" value="1"/>
</dbReference>
<dbReference type="InterPro" id="IPR001320">
    <property type="entry name" value="Iontro_rcpt_C"/>
</dbReference>
<gene>
    <name evidence="7" type="ORF">H8L32_24565</name>
</gene>
<dbReference type="Proteomes" id="UP000650424">
    <property type="component" value="Unassembled WGS sequence"/>
</dbReference>
<feature type="domain" description="Ionotropic glutamate receptor C-terminal" evidence="6">
    <location>
        <begin position="36"/>
        <end position="267"/>
    </location>
</feature>
<reference evidence="7 8" key="1">
    <citation type="submission" date="2020-08" db="EMBL/GenBank/DDBJ databases">
        <title>Novel species isolated from subtropical streams in China.</title>
        <authorList>
            <person name="Lu H."/>
        </authorList>
    </citation>
    <scope>NUCLEOTIDE SEQUENCE [LARGE SCALE GENOMIC DNA]</scope>
    <source>
        <strain evidence="7 8">CY18W</strain>
    </source>
</reference>
<dbReference type="SUPFAM" id="SSF53850">
    <property type="entry name" value="Periplasmic binding protein-like II"/>
    <property type="match status" value="1"/>
</dbReference>
<keyword evidence="8" id="KW-1185">Reference proteome</keyword>
<accession>A0ABR6ZXQ8</accession>
<evidence type="ECO:0000256" key="3">
    <source>
        <dbReference type="ARBA" id="ARBA00022729"/>
    </source>
</evidence>
<name>A0ABR6ZXQ8_9BURK</name>
<evidence type="ECO:0000313" key="7">
    <source>
        <dbReference type="EMBL" id="MBC3920661.1"/>
    </source>
</evidence>
<proteinExistence type="inferred from homology"/>
<comment type="similarity">
    <text evidence="1">Belongs to the bacterial solute-binding protein 3 family.</text>
</comment>
<dbReference type="PANTHER" id="PTHR30085:SF2">
    <property type="entry name" value="GLUTAMATE_ASPARTATE IMPORT SOLUTE-BINDING PROTEIN"/>
    <property type="match status" value="1"/>
</dbReference>
<evidence type="ECO:0000256" key="2">
    <source>
        <dbReference type="ARBA" id="ARBA00022448"/>
    </source>
</evidence>
<dbReference type="SMART" id="SM00062">
    <property type="entry name" value="PBPb"/>
    <property type="match status" value="1"/>
</dbReference>
<evidence type="ECO:0000259" key="5">
    <source>
        <dbReference type="SMART" id="SM00062"/>
    </source>
</evidence>
<evidence type="ECO:0000259" key="6">
    <source>
        <dbReference type="SMART" id="SM00079"/>
    </source>
</evidence>
<evidence type="ECO:0000256" key="1">
    <source>
        <dbReference type="ARBA" id="ARBA00010333"/>
    </source>
</evidence>
<dbReference type="RefSeq" id="WP_186950398.1">
    <property type="nucleotide sequence ID" value="NZ_JACOGF010000018.1"/>
</dbReference>
<dbReference type="Pfam" id="PF00497">
    <property type="entry name" value="SBP_bac_3"/>
    <property type="match status" value="1"/>
</dbReference>
<dbReference type="Gene3D" id="3.40.190.10">
    <property type="entry name" value="Periplasmic binding protein-like II"/>
    <property type="match status" value="2"/>
</dbReference>
<dbReference type="InterPro" id="IPR001638">
    <property type="entry name" value="Solute-binding_3/MltF_N"/>
</dbReference>
<keyword evidence="2" id="KW-0813">Transport</keyword>
<feature type="signal peptide" evidence="4">
    <location>
        <begin position="1"/>
        <end position="24"/>
    </location>
</feature>
<evidence type="ECO:0000313" key="8">
    <source>
        <dbReference type="Proteomes" id="UP000650424"/>
    </source>
</evidence>
<organism evidence="7 8">
    <name type="scientific">Undibacterium hunanense</name>
    <dbReference type="NCBI Taxonomy" id="2762292"/>
    <lineage>
        <taxon>Bacteria</taxon>
        <taxon>Pseudomonadati</taxon>
        <taxon>Pseudomonadota</taxon>
        <taxon>Betaproteobacteria</taxon>
        <taxon>Burkholderiales</taxon>
        <taxon>Oxalobacteraceae</taxon>
        <taxon>Undibacterium</taxon>
    </lineage>
</organism>
<keyword evidence="3 4" id="KW-0732">Signal</keyword>
<dbReference type="PANTHER" id="PTHR30085">
    <property type="entry name" value="AMINO ACID ABC TRANSPORTER PERMEASE"/>
    <property type="match status" value="1"/>
</dbReference>
<feature type="chain" id="PRO_5045169046" evidence="4">
    <location>
        <begin position="25"/>
        <end position="296"/>
    </location>
</feature>
<evidence type="ECO:0000256" key="4">
    <source>
        <dbReference type="SAM" id="SignalP"/>
    </source>
</evidence>
<comment type="caution">
    <text evidence="7">The sequence shown here is derived from an EMBL/GenBank/DDBJ whole genome shotgun (WGS) entry which is preliminary data.</text>
</comment>
<dbReference type="InterPro" id="IPR051455">
    <property type="entry name" value="Bact_solute-bind_prot3"/>
</dbReference>
<dbReference type="CDD" id="cd13688">
    <property type="entry name" value="PBP2_GltI_DEBP"/>
    <property type="match status" value="1"/>
</dbReference>
<sequence>MKFGFIIKAGIVFLTGLFSQISMAADTLDRIKKTQTINIAFREAALPFSYLSESKAPIGYSIDICAKFVEAVKKELKLPQLKVNYIPVTSDTRMAAMTSGQADIECGSTSNNAERREKVNYTLPHFFATIRMIVFADSGINNWQDLKNKKVVITKGTSTDKYLQERDKVRSLNMKLVEAKDHTESFGMLLNKQVDAFAQHDAILVGVKARSKTQEKLVVVGDPLSSEAYAMMLPKGDAAFKKVIDAEMVRMMLDGELTRLYEKWFTKPIQPNGVPLGLPMGVLLRETIRYPSDKVD</sequence>
<protein>
    <submittedName>
        <fullName evidence="7">Amino acid ABC transporter substrate-binding protein</fullName>
    </submittedName>
</protein>
<dbReference type="EMBL" id="JACOGF010000018">
    <property type="protein sequence ID" value="MBC3920661.1"/>
    <property type="molecule type" value="Genomic_DNA"/>
</dbReference>
<feature type="domain" description="Solute-binding protein family 3/N-terminal" evidence="5">
    <location>
        <begin position="36"/>
        <end position="268"/>
    </location>
</feature>